<evidence type="ECO:0000313" key="2">
    <source>
        <dbReference type="EMBL" id="MBB4674067.1"/>
    </source>
</evidence>
<evidence type="ECO:0008006" key="4">
    <source>
        <dbReference type="Google" id="ProtNLM"/>
    </source>
</evidence>
<accession>A0A7W7C3U9</accession>
<keyword evidence="3" id="KW-1185">Reference proteome</keyword>
<dbReference type="EMBL" id="JACHMH010000001">
    <property type="protein sequence ID" value="MBB4674067.1"/>
    <property type="molecule type" value="Genomic_DNA"/>
</dbReference>
<comment type="caution">
    <text evidence="2">The sequence shown here is derived from an EMBL/GenBank/DDBJ whole genome shotgun (WGS) entry which is preliminary data.</text>
</comment>
<dbReference type="InterPro" id="IPR027948">
    <property type="entry name" value="DUF4436"/>
</dbReference>
<feature type="transmembrane region" description="Helical" evidence="1">
    <location>
        <begin position="12"/>
        <end position="35"/>
    </location>
</feature>
<keyword evidence="1" id="KW-0472">Membrane</keyword>
<proteinExistence type="predicted"/>
<keyword evidence="1" id="KW-0812">Transmembrane</keyword>
<dbReference type="Pfam" id="PF14494">
    <property type="entry name" value="DUF4436"/>
    <property type="match status" value="1"/>
</dbReference>
<gene>
    <name evidence="2" type="ORF">HNR67_000185</name>
</gene>
<sequence length="311" mass="32975">MGPSSRPVRNPALKVIVFAIVIALLTAGSIVVYLLERQDGQSQITLGDQNSADRIDISVFVQKTDPVLQELSAQVEIDPVGSLADEDGFPRQDITVHTNGVRGDTLAFKAGRSPSVADLRVALNDGVITDYPFDSYQIDFGFAAEVAGKNVPISLSFVNADSFFKIKPKDVKDLGGGLVFSAQAVRSTGTFAFALFVMAFMWFLSLAAVIAAWFVIRDRRGLLWPSMSFMGALLFALVPLRNAVPGSPPIGSVVDFASFFMAEALVSLSLITTVITGYRVERANARAAAAEAEAAAAAAAAETPPLATAAK</sequence>
<feature type="transmembrane region" description="Helical" evidence="1">
    <location>
        <begin position="222"/>
        <end position="244"/>
    </location>
</feature>
<evidence type="ECO:0000256" key="1">
    <source>
        <dbReference type="SAM" id="Phobius"/>
    </source>
</evidence>
<organism evidence="2 3">
    <name type="scientific">Crossiella cryophila</name>
    <dbReference type="NCBI Taxonomy" id="43355"/>
    <lineage>
        <taxon>Bacteria</taxon>
        <taxon>Bacillati</taxon>
        <taxon>Actinomycetota</taxon>
        <taxon>Actinomycetes</taxon>
        <taxon>Pseudonocardiales</taxon>
        <taxon>Pseudonocardiaceae</taxon>
        <taxon>Crossiella</taxon>
    </lineage>
</organism>
<evidence type="ECO:0000313" key="3">
    <source>
        <dbReference type="Proteomes" id="UP000533598"/>
    </source>
</evidence>
<name>A0A7W7C3U9_9PSEU</name>
<dbReference type="RefSeq" id="WP_185000103.1">
    <property type="nucleotide sequence ID" value="NZ_BAAAUI010000011.1"/>
</dbReference>
<protein>
    <recommendedName>
        <fullName evidence="4">DUF4436 domain-containing protein</fullName>
    </recommendedName>
</protein>
<dbReference type="AlphaFoldDB" id="A0A7W7C3U9"/>
<feature type="transmembrane region" description="Helical" evidence="1">
    <location>
        <begin position="191"/>
        <end position="215"/>
    </location>
</feature>
<dbReference type="Proteomes" id="UP000533598">
    <property type="component" value="Unassembled WGS sequence"/>
</dbReference>
<reference evidence="2 3" key="1">
    <citation type="submission" date="2020-08" db="EMBL/GenBank/DDBJ databases">
        <title>Sequencing the genomes of 1000 actinobacteria strains.</title>
        <authorList>
            <person name="Klenk H.-P."/>
        </authorList>
    </citation>
    <scope>NUCLEOTIDE SEQUENCE [LARGE SCALE GENOMIC DNA]</scope>
    <source>
        <strain evidence="2 3">DSM 44230</strain>
    </source>
</reference>
<feature type="transmembrane region" description="Helical" evidence="1">
    <location>
        <begin position="256"/>
        <end position="278"/>
    </location>
</feature>
<keyword evidence="1" id="KW-1133">Transmembrane helix</keyword>